<evidence type="ECO:0000256" key="2">
    <source>
        <dbReference type="ARBA" id="ARBA00022630"/>
    </source>
</evidence>
<dbReference type="NCBIfam" id="NF004939">
    <property type="entry name" value="PRK06292.1-1"/>
    <property type="match status" value="1"/>
</dbReference>
<dbReference type="Gene3D" id="3.50.50.60">
    <property type="entry name" value="FAD/NAD(P)-binding domain"/>
    <property type="match status" value="3"/>
</dbReference>
<dbReference type="GO" id="GO:0003955">
    <property type="term" value="F:NAD(P)H dehydrogenase (quinone) activity"/>
    <property type="evidence" value="ECO:0007669"/>
    <property type="project" value="TreeGrafter"/>
</dbReference>
<dbReference type="Pfam" id="PF07992">
    <property type="entry name" value="Pyr_redox_2"/>
    <property type="match status" value="1"/>
</dbReference>
<dbReference type="PRINTS" id="PR00411">
    <property type="entry name" value="PNDRDTASEI"/>
</dbReference>
<feature type="binding site" evidence="5">
    <location>
        <begin position="182"/>
        <end position="189"/>
    </location>
    <ligand>
        <name>NAD(+)</name>
        <dbReference type="ChEBI" id="CHEBI:57540"/>
    </ligand>
</feature>
<dbReference type="Gene3D" id="1.10.287.990">
    <property type="entry name" value="Fe,Mn superoxide dismutase (SOD) domain"/>
    <property type="match status" value="1"/>
</dbReference>
<dbReference type="Proteomes" id="UP000559987">
    <property type="component" value="Unassembled WGS sequence"/>
</dbReference>
<dbReference type="PIRSF" id="PIRSF000350">
    <property type="entry name" value="Mercury_reductase_MerA"/>
    <property type="match status" value="1"/>
</dbReference>
<dbReference type="Gene3D" id="3.30.390.30">
    <property type="match status" value="1"/>
</dbReference>
<dbReference type="RefSeq" id="WP_183911054.1">
    <property type="nucleotide sequence ID" value="NZ_JACHXZ010000004.1"/>
</dbReference>
<dbReference type="InterPro" id="IPR016156">
    <property type="entry name" value="FAD/NAD-linked_Rdtase_dimer_sf"/>
</dbReference>
<evidence type="ECO:0000256" key="5">
    <source>
        <dbReference type="PIRSR" id="PIRSR000350-3"/>
    </source>
</evidence>
<evidence type="ECO:0000256" key="6">
    <source>
        <dbReference type="PIRSR" id="PIRSR000350-4"/>
    </source>
</evidence>
<keyword evidence="5" id="KW-0547">Nucleotide-binding</keyword>
<evidence type="ECO:0000259" key="8">
    <source>
        <dbReference type="Pfam" id="PF07992"/>
    </source>
</evidence>
<keyword evidence="10" id="KW-1185">Reference proteome</keyword>
<dbReference type="InterPro" id="IPR001100">
    <property type="entry name" value="Pyr_nuc-diS_OxRdtase"/>
</dbReference>
<dbReference type="InterPro" id="IPR004099">
    <property type="entry name" value="Pyr_nucl-diS_OxRdtase_dimer"/>
</dbReference>
<name>A0A839UT04_9GAMM</name>
<feature type="domain" description="Pyridine nucleotide-disulphide oxidoreductase dimerisation" evidence="7">
    <location>
        <begin position="357"/>
        <end position="463"/>
    </location>
</feature>
<proteinExistence type="inferred from homology"/>
<evidence type="ECO:0000313" key="10">
    <source>
        <dbReference type="Proteomes" id="UP000559987"/>
    </source>
</evidence>
<dbReference type="EMBL" id="JACHXZ010000004">
    <property type="protein sequence ID" value="MBB3169549.1"/>
    <property type="molecule type" value="Genomic_DNA"/>
</dbReference>
<dbReference type="GO" id="GO:0004148">
    <property type="term" value="F:dihydrolipoyl dehydrogenase (NADH) activity"/>
    <property type="evidence" value="ECO:0007669"/>
    <property type="project" value="UniProtKB-EC"/>
</dbReference>
<dbReference type="PRINTS" id="PR00368">
    <property type="entry name" value="FADPNR"/>
</dbReference>
<organism evidence="9 10">
    <name type="scientific">Simiduia aestuariiviva</name>
    <dbReference type="NCBI Taxonomy" id="1510459"/>
    <lineage>
        <taxon>Bacteria</taxon>
        <taxon>Pseudomonadati</taxon>
        <taxon>Pseudomonadota</taxon>
        <taxon>Gammaproteobacteria</taxon>
        <taxon>Cellvibrionales</taxon>
        <taxon>Cellvibrionaceae</taxon>
        <taxon>Simiduia</taxon>
    </lineage>
</organism>
<comment type="similarity">
    <text evidence="1">Belongs to the class-I pyridine nucleotide-disulfide oxidoreductase family.</text>
</comment>
<comment type="caution">
    <text evidence="9">The sequence shown here is derived from an EMBL/GenBank/DDBJ whole genome shotgun (WGS) entry which is preliminary data.</text>
</comment>
<dbReference type="PANTHER" id="PTHR43014">
    <property type="entry name" value="MERCURIC REDUCTASE"/>
    <property type="match status" value="1"/>
</dbReference>
<feature type="binding site" evidence="5">
    <location>
        <position position="314"/>
    </location>
    <ligand>
        <name>FAD</name>
        <dbReference type="ChEBI" id="CHEBI:57692"/>
    </ligand>
</feature>
<reference evidence="9 10" key="1">
    <citation type="submission" date="2020-08" db="EMBL/GenBank/DDBJ databases">
        <title>Genomic Encyclopedia of Type Strains, Phase III (KMG-III): the genomes of soil and plant-associated and newly described type strains.</title>
        <authorList>
            <person name="Whitman W."/>
        </authorList>
    </citation>
    <scope>NUCLEOTIDE SEQUENCE [LARGE SCALE GENOMIC DNA]</scope>
    <source>
        <strain evidence="9 10">CECT 8571</strain>
    </source>
</reference>
<keyword evidence="5" id="KW-0520">NAD</keyword>
<dbReference type="Pfam" id="PF02852">
    <property type="entry name" value="Pyr_redox_dim"/>
    <property type="match status" value="1"/>
</dbReference>
<accession>A0A839UT04</accession>
<evidence type="ECO:0000313" key="9">
    <source>
        <dbReference type="EMBL" id="MBB3169549.1"/>
    </source>
</evidence>
<feature type="active site" description="Proton acceptor" evidence="4">
    <location>
        <position position="453"/>
    </location>
</feature>
<sequence>MPSQTVDIAIIGAGTAGLGAYRAARKYTDSIRLIESGPHGTTCARVGCMPSKLLIAAAEHAHLAHHNGVFGVDYTPPHIDGRAVMDRVRRERDRFVGFVLESVASFPDDHKLRGHATFISPNELSIEREQMAPITINAKRIVIATGSSPHVPELLCPAGDRLLTNDHIFELETLPRSVAVFGPGVIGLELGQALARLGARVALFGRSGGLGIAQDPELRDYAIDYFNREFYLDPSASVSAVRRTQDGVEVDYVHRERGAITEQFDYLLAATGRHPNLANLNVTAAKLALDERGLPVHNRYTGQCGDSTIFIAGDVTDDLPLLHEAADAGRIAGDNAGRSLQQLADLRAGERRTPINILFSDPQMASVGRGYHALETHCANGYTTGQVSFENQGRARVINKNRGLLKVYGEHGTGLLLGAEMFGPAAEHIAHQLAWVIQMRMTVSQVLALPFYHPVIEEGVRTALRDLNERLQIGTASEQGCLDCGPGA</sequence>
<dbReference type="EC" id="1.8.1.4" evidence="9"/>
<feature type="binding site" evidence="5">
    <location>
        <position position="52"/>
    </location>
    <ligand>
        <name>FAD</name>
        <dbReference type="ChEBI" id="CHEBI:57692"/>
    </ligand>
</feature>
<dbReference type="InterPro" id="IPR036324">
    <property type="entry name" value="Mn/Fe_SOD_N_sf"/>
</dbReference>
<evidence type="ECO:0000259" key="7">
    <source>
        <dbReference type="Pfam" id="PF02852"/>
    </source>
</evidence>
<dbReference type="InterPro" id="IPR036188">
    <property type="entry name" value="FAD/NAD-bd_sf"/>
</dbReference>
<gene>
    <name evidence="9" type="ORF">FHS30_002762</name>
</gene>
<dbReference type="AlphaFoldDB" id="A0A839UT04"/>
<feature type="disulfide bond" description="Redox-active" evidence="6">
    <location>
        <begin position="43"/>
        <end position="48"/>
    </location>
</feature>
<evidence type="ECO:0000256" key="1">
    <source>
        <dbReference type="ARBA" id="ARBA00007532"/>
    </source>
</evidence>
<comment type="cofactor">
    <cofactor evidence="5">
        <name>FAD</name>
        <dbReference type="ChEBI" id="CHEBI:57692"/>
    </cofactor>
    <text evidence="5">Binds 1 FAD per subunit.</text>
</comment>
<dbReference type="GO" id="GO:0050660">
    <property type="term" value="F:flavin adenine dinucleotide binding"/>
    <property type="evidence" value="ECO:0007669"/>
    <property type="project" value="TreeGrafter"/>
</dbReference>
<feature type="binding site" evidence="5">
    <location>
        <position position="272"/>
    </location>
    <ligand>
        <name>NAD(+)</name>
        <dbReference type="ChEBI" id="CHEBI:57540"/>
    </ligand>
</feature>
<protein>
    <submittedName>
        <fullName evidence="9">Dihydrolipoamide dehydrogenase</fullName>
        <ecNumber evidence="9">1.8.1.4</ecNumber>
    </submittedName>
</protein>
<keyword evidence="3 5" id="KW-0274">FAD</keyword>
<keyword evidence="2" id="KW-0285">Flavoprotein</keyword>
<evidence type="ECO:0000256" key="3">
    <source>
        <dbReference type="ARBA" id="ARBA00022827"/>
    </source>
</evidence>
<dbReference type="SUPFAM" id="SSF51905">
    <property type="entry name" value="FAD/NAD(P)-binding domain"/>
    <property type="match status" value="2"/>
</dbReference>
<evidence type="ECO:0000256" key="4">
    <source>
        <dbReference type="PIRSR" id="PIRSR000350-2"/>
    </source>
</evidence>
<dbReference type="SUPFAM" id="SSF55424">
    <property type="entry name" value="FAD/NAD-linked reductases, dimerisation (C-terminal) domain"/>
    <property type="match status" value="1"/>
</dbReference>
<feature type="binding site" evidence="5">
    <location>
        <begin position="145"/>
        <end position="147"/>
    </location>
    <ligand>
        <name>FAD</name>
        <dbReference type="ChEBI" id="CHEBI:57692"/>
    </ligand>
</feature>
<feature type="domain" description="FAD/NAD(P)-binding" evidence="8">
    <location>
        <begin position="7"/>
        <end position="329"/>
    </location>
</feature>
<dbReference type="PANTHER" id="PTHR43014:SF4">
    <property type="entry name" value="PYRIDINE NUCLEOTIDE-DISULFIDE OXIDOREDUCTASE RCLA-RELATED"/>
    <property type="match status" value="1"/>
</dbReference>
<dbReference type="InterPro" id="IPR023753">
    <property type="entry name" value="FAD/NAD-binding_dom"/>
</dbReference>
<keyword evidence="9" id="KW-0560">Oxidoreductase</keyword>